<protein>
    <submittedName>
        <fullName evidence="5">Phage tail sheath protein FI</fullName>
    </submittedName>
</protein>
<reference evidence="5 7" key="1">
    <citation type="submission" date="2015-05" db="EMBL/GenBank/DDBJ databases">
        <title>Genome assembly of Archangium gephyra DSM 2261.</title>
        <authorList>
            <person name="Sharma G."/>
            <person name="Subramanian S."/>
        </authorList>
    </citation>
    <scope>NUCLEOTIDE SEQUENCE [LARGE SCALE GENOMIC DNA]</scope>
    <source>
        <strain evidence="5 7">DSM 2261</strain>
    </source>
</reference>
<dbReference type="Proteomes" id="UP000256345">
    <property type="component" value="Unassembled WGS sequence"/>
</dbReference>
<dbReference type="AlphaFoldDB" id="A0AAC8Q894"/>
<dbReference type="Gene3D" id="3.40.50.11780">
    <property type="match status" value="2"/>
</dbReference>
<evidence type="ECO:0000259" key="4">
    <source>
        <dbReference type="Pfam" id="PF17482"/>
    </source>
</evidence>
<evidence type="ECO:0000313" key="7">
    <source>
        <dbReference type="Proteomes" id="UP000035579"/>
    </source>
</evidence>
<organism evidence="5 7">
    <name type="scientific">Archangium gephyra</name>
    <dbReference type="NCBI Taxonomy" id="48"/>
    <lineage>
        <taxon>Bacteria</taxon>
        <taxon>Pseudomonadati</taxon>
        <taxon>Myxococcota</taxon>
        <taxon>Myxococcia</taxon>
        <taxon>Myxococcales</taxon>
        <taxon>Cystobacterineae</taxon>
        <taxon>Archangiaceae</taxon>
        <taxon>Archangium</taxon>
    </lineage>
</organism>
<dbReference type="EMBL" id="CP011509">
    <property type="protein sequence ID" value="AKJ02902.1"/>
    <property type="molecule type" value="Genomic_DNA"/>
</dbReference>
<dbReference type="EMBL" id="QUMU01000013">
    <property type="protein sequence ID" value="REG25028.1"/>
    <property type="molecule type" value="Genomic_DNA"/>
</dbReference>
<dbReference type="PANTHER" id="PTHR35861:SF1">
    <property type="entry name" value="PHAGE TAIL SHEATH PROTEIN"/>
    <property type="match status" value="1"/>
</dbReference>
<name>A0AAC8Q894_9BACT</name>
<dbReference type="PANTHER" id="PTHR35861">
    <property type="match status" value="1"/>
</dbReference>
<reference evidence="6 8" key="2">
    <citation type="submission" date="2018-08" db="EMBL/GenBank/DDBJ databases">
        <title>Genomic Encyclopedia of Archaeal and Bacterial Type Strains, Phase II (KMG-II): from individual species to whole genera.</title>
        <authorList>
            <person name="Goeker M."/>
        </authorList>
    </citation>
    <scope>NUCLEOTIDE SEQUENCE [LARGE SCALE GENOMIC DNA]</scope>
    <source>
        <strain evidence="6 8">DSM 2261</strain>
    </source>
</reference>
<evidence type="ECO:0000313" key="8">
    <source>
        <dbReference type="Proteomes" id="UP000256345"/>
    </source>
</evidence>
<evidence type="ECO:0000256" key="2">
    <source>
        <dbReference type="SAM" id="MobiDB-lite"/>
    </source>
</evidence>
<feature type="region of interest" description="Disordered" evidence="2">
    <location>
        <begin position="350"/>
        <end position="369"/>
    </location>
</feature>
<dbReference type="InterPro" id="IPR035089">
    <property type="entry name" value="Phage_sheath_subtilisin"/>
</dbReference>
<dbReference type="Pfam" id="PF04984">
    <property type="entry name" value="Phage_sheath_1"/>
    <property type="match status" value="1"/>
</dbReference>
<gene>
    <name evidence="5" type="ORF">AA314_04528</name>
    <name evidence="6" type="ORF">ATI61_11391</name>
</gene>
<evidence type="ECO:0000259" key="3">
    <source>
        <dbReference type="Pfam" id="PF04984"/>
    </source>
</evidence>
<feature type="domain" description="Tail sheath protein C-terminal" evidence="4">
    <location>
        <begin position="544"/>
        <end position="649"/>
    </location>
</feature>
<dbReference type="Proteomes" id="UP000035579">
    <property type="component" value="Chromosome"/>
</dbReference>
<dbReference type="InterPro" id="IPR052042">
    <property type="entry name" value="Tail_sheath_structural"/>
</dbReference>
<dbReference type="Pfam" id="PF17482">
    <property type="entry name" value="Phage_sheath_1C"/>
    <property type="match status" value="1"/>
</dbReference>
<keyword evidence="8" id="KW-1185">Reference proteome</keyword>
<dbReference type="InterPro" id="IPR020287">
    <property type="entry name" value="Tail_sheath_C"/>
</dbReference>
<dbReference type="KEGG" id="age:AA314_04528"/>
<evidence type="ECO:0000313" key="6">
    <source>
        <dbReference type="EMBL" id="REG25028.1"/>
    </source>
</evidence>
<comment type="similarity">
    <text evidence="1">Belongs to the myoviridae tail sheath protein family.</text>
</comment>
<sequence length="657" mass="73010">MPEYLAPGVFVEETSFRSKSIEGVSTTTTGFIGPTSYGPILLENELVTSVSEYERTYGDRRQLTFEGTDTHHNFMWHAVRAFFEEGGKRLYISRVFRNLDKSKYTGFQAAGDPRATTPHNDGHARALLDPSVSDSSRTLLLHARYPGSAGNVRVSITLRVSQNILSFVPSDGKDVPRVSGLSDRDVVLIRDPRPSDATGPVGGTFHLTHWNKDSQTWSFSPSSGPDLALADFQKPQGRELHIITATVAIAPIDDPGASIVWDGLALDPAHTRAGSPDSFTERFIHDENNPSRNREVPIVIDPGELNDGLELLQALLNTTLHSPPRSPPLDMALEDPDSPDEERTVTVVLQGGNDGSRPTSGDYQGEEVPDTTQKTGLFQFQDLEDISIVAAPGSTFGYQTEDQGYGPEAATIVNLLISHCQRMKYRIAVLDSGNGQTIAQVRRMRARIDSSHAALYYPWVKVRDPVTQQSIHLPPSGFVAGIYARNDEERAVYKAPANEVVNLAVGFEVMLNKAQQEVLNPEGINAFRFFEGRGFRLWGARTTSSDPEWKYVNLRRYFAFLERSIDKGTQWAVFEPNGPQLWANVRRTIEDFLLNEWQSGALLGDKPEKAYFVRCDRSTMSQNDLDNGRLVCLVGVAPLRPAEFVIFRIGQWTGDRR</sequence>
<dbReference type="RefSeq" id="WP_047857109.1">
    <property type="nucleotide sequence ID" value="NZ_CP011509.1"/>
</dbReference>
<evidence type="ECO:0000313" key="5">
    <source>
        <dbReference type="EMBL" id="AKJ02902.1"/>
    </source>
</evidence>
<proteinExistence type="inferred from homology"/>
<evidence type="ECO:0000256" key="1">
    <source>
        <dbReference type="ARBA" id="ARBA00008005"/>
    </source>
</evidence>
<feature type="region of interest" description="Disordered" evidence="2">
    <location>
        <begin position="320"/>
        <end position="341"/>
    </location>
</feature>
<accession>A0AAC8Q894</accession>
<feature type="domain" description="Tail sheath protein subtilisin-like" evidence="3">
    <location>
        <begin position="409"/>
        <end position="543"/>
    </location>
</feature>